<dbReference type="InterPro" id="IPR002110">
    <property type="entry name" value="Ankyrin_rpt"/>
</dbReference>
<dbReference type="InterPro" id="IPR051616">
    <property type="entry name" value="Cul2-RING_E3_ligase_SR"/>
</dbReference>
<accession>A0A1E3BN09</accession>
<dbReference type="VEuPathDB" id="FungiDB:SI65_03027"/>
<keyword evidence="3" id="KW-1185">Reference proteome</keyword>
<reference evidence="2 3" key="1">
    <citation type="journal article" date="2016" name="BMC Genomics">
        <title>Comparative genomic and transcriptomic analyses of the Fuzhuan brick tea-fermentation fungus Aspergillus cristatus.</title>
        <authorList>
            <person name="Ge Y."/>
            <person name="Wang Y."/>
            <person name="Liu Y."/>
            <person name="Tan Y."/>
            <person name="Ren X."/>
            <person name="Zhang X."/>
            <person name="Hyde K.D."/>
            <person name="Liu Y."/>
            <person name="Liu Z."/>
        </authorList>
    </citation>
    <scope>NUCLEOTIDE SEQUENCE [LARGE SCALE GENOMIC DNA]</scope>
    <source>
        <strain evidence="2 3">GZAAS20.1005</strain>
    </source>
</reference>
<dbReference type="OrthoDB" id="426293at2759"/>
<proteinExistence type="predicted"/>
<dbReference type="Proteomes" id="UP000094569">
    <property type="component" value="Unassembled WGS sequence"/>
</dbReference>
<evidence type="ECO:0000313" key="2">
    <source>
        <dbReference type="EMBL" id="ODM22181.1"/>
    </source>
</evidence>
<dbReference type="PANTHER" id="PTHR46224:SF64">
    <property type="entry name" value="IQ MOTIF AND ANKYRIN REPEAT DOMAIN-CONTAINING PROTEIN 1"/>
    <property type="match status" value="1"/>
</dbReference>
<protein>
    <submittedName>
        <fullName evidence="2">Uncharacterized protein</fullName>
    </submittedName>
</protein>
<dbReference type="SMART" id="SM00248">
    <property type="entry name" value="ANK"/>
    <property type="match status" value="3"/>
</dbReference>
<dbReference type="InterPro" id="IPR036770">
    <property type="entry name" value="Ankyrin_rpt-contain_sf"/>
</dbReference>
<evidence type="ECO:0000256" key="1">
    <source>
        <dbReference type="PROSITE-ProRule" id="PRU00023"/>
    </source>
</evidence>
<name>A0A1E3BN09_ASPCR</name>
<comment type="caution">
    <text evidence="2">The sequence shown here is derived from an EMBL/GenBank/DDBJ whole genome shotgun (WGS) entry which is preliminary data.</text>
</comment>
<gene>
    <name evidence="2" type="ORF">SI65_03027</name>
</gene>
<dbReference type="PANTHER" id="PTHR46224">
    <property type="entry name" value="ANKYRIN REPEAT FAMILY PROTEIN"/>
    <property type="match status" value="1"/>
</dbReference>
<dbReference type="Pfam" id="PF00023">
    <property type="entry name" value="Ank"/>
    <property type="match status" value="1"/>
</dbReference>
<dbReference type="Gene3D" id="1.25.40.20">
    <property type="entry name" value="Ankyrin repeat-containing domain"/>
    <property type="match status" value="1"/>
</dbReference>
<sequence length="157" mass="17112">MSIPSSIQEEAEKAAFTRNAAQLQHCLAGGARLDTFVYLKALQNGDIDTLQVILDNGGDVNYDLGSSGTPLISALRHRHEALLEFLLAKGVNLDDGRWGHMLPPLGVAVRFNRDIKWTERLLQAGVRLDESGALHVAAIRGDLAKMKLLLQYGANPN</sequence>
<feature type="repeat" description="ANK" evidence="1">
    <location>
        <begin position="129"/>
        <end position="157"/>
    </location>
</feature>
<dbReference type="AlphaFoldDB" id="A0A1E3BN09"/>
<dbReference type="STRING" id="573508.A0A1E3BN09"/>
<evidence type="ECO:0000313" key="3">
    <source>
        <dbReference type="Proteomes" id="UP000094569"/>
    </source>
</evidence>
<dbReference type="PROSITE" id="PS50088">
    <property type="entry name" value="ANK_REPEAT"/>
    <property type="match status" value="1"/>
</dbReference>
<dbReference type="SUPFAM" id="SSF48403">
    <property type="entry name" value="Ankyrin repeat"/>
    <property type="match status" value="1"/>
</dbReference>
<dbReference type="Pfam" id="PF13637">
    <property type="entry name" value="Ank_4"/>
    <property type="match status" value="1"/>
</dbReference>
<dbReference type="PROSITE" id="PS50297">
    <property type="entry name" value="ANK_REP_REGION"/>
    <property type="match status" value="1"/>
</dbReference>
<dbReference type="EMBL" id="JXNT01000002">
    <property type="protein sequence ID" value="ODM22181.1"/>
    <property type="molecule type" value="Genomic_DNA"/>
</dbReference>
<keyword evidence="1" id="KW-0040">ANK repeat</keyword>
<organism evidence="2 3">
    <name type="scientific">Aspergillus cristatus</name>
    <name type="common">Chinese Fuzhuan brick tea-fermentation fungus</name>
    <name type="synonym">Eurotium cristatum</name>
    <dbReference type="NCBI Taxonomy" id="573508"/>
    <lineage>
        <taxon>Eukaryota</taxon>
        <taxon>Fungi</taxon>
        <taxon>Dikarya</taxon>
        <taxon>Ascomycota</taxon>
        <taxon>Pezizomycotina</taxon>
        <taxon>Eurotiomycetes</taxon>
        <taxon>Eurotiomycetidae</taxon>
        <taxon>Eurotiales</taxon>
        <taxon>Aspergillaceae</taxon>
        <taxon>Aspergillus</taxon>
        <taxon>Aspergillus subgen. Aspergillus</taxon>
    </lineage>
</organism>